<dbReference type="Proteomes" id="UP000007887">
    <property type="component" value="Chromosome"/>
</dbReference>
<dbReference type="EMBL" id="AP012292">
    <property type="protein sequence ID" value="BAL83238.1"/>
    <property type="molecule type" value="Genomic_DNA"/>
</dbReference>
<evidence type="ECO:0000313" key="3">
    <source>
        <dbReference type="Proteomes" id="UP000007887"/>
    </source>
</evidence>
<accession>I0GR51</accession>
<dbReference type="HOGENOM" id="CLU_3122558_0_0_9"/>
<reference evidence="2 3" key="1">
    <citation type="submission" date="2011-10" db="EMBL/GenBank/DDBJ databases">
        <title>Whole genome sequence of Selenomonas ruminantium subsp. lactilytica TAM6421.</title>
        <authorList>
            <person name="Oguchi A."/>
            <person name="Ankai A."/>
            <person name="Kaneko J."/>
            <person name="Yamada-Narita S."/>
            <person name="Fukui S."/>
            <person name="Takahashi M."/>
            <person name="Onodera T."/>
            <person name="Kojima S."/>
            <person name="Fushimi T."/>
            <person name="Abe N."/>
            <person name="Kamio Y."/>
            <person name="Yamazaki S."/>
            <person name="Fujita N."/>
        </authorList>
    </citation>
    <scope>NUCLEOTIDE SEQUENCE [LARGE SCALE GENOMIC DNA]</scope>
    <source>
        <strain evidence="3">NBRC 103574 / TAM6421</strain>
    </source>
</reference>
<evidence type="ECO:0000313" key="2">
    <source>
        <dbReference type="EMBL" id="BAL83238.1"/>
    </source>
</evidence>
<proteinExistence type="predicted"/>
<feature type="region of interest" description="Disordered" evidence="1">
    <location>
        <begin position="1"/>
        <end position="26"/>
    </location>
</feature>
<protein>
    <submittedName>
        <fullName evidence="2">Uncharacterized protein</fullName>
    </submittedName>
</protein>
<sequence>MSFSLAQRKGPNTLAGTGENSGLKSLPGIYVRRRPSLGAGVTTIFSQELT</sequence>
<evidence type="ECO:0000256" key="1">
    <source>
        <dbReference type="SAM" id="MobiDB-lite"/>
    </source>
</evidence>
<feature type="compositionally biased region" description="Polar residues" evidence="1">
    <location>
        <begin position="14"/>
        <end position="23"/>
    </location>
</feature>
<dbReference type="KEGG" id="sri:SELR_15300"/>
<dbReference type="PATRIC" id="fig|927704.6.peg.1585"/>
<gene>
    <name evidence="2" type="ordered locus">SELR_15300</name>
</gene>
<dbReference type="AlphaFoldDB" id="I0GR51"/>
<name>I0GR51_SELRL</name>
<organism evidence="2 3">
    <name type="scientific">Selenomonas ruminantium subsp. lactilytica (strain NBRC 103574 / TAM6421)</name>
    <dbReference type="NCBI Taxonomy" id="927704"/>
    <lineage>
        <taxon>Bacteria</taxon>
        <taxon>Bacillati</taxon>
        <taxon>Bacillota</taxon>
        <taxon>Negativicutes</taxon>
        <taxon>Selenomonadales</taxon>
        <taxon>Selenomonadaceae</taxon>
        <taxon>Selenomonas</taxon>
    </lineage>
</organism>